<comment type="similarity">
    <text evidence="2 9">Belongs to the cytochrome P450 family.</text>
</comment>
<evidence type="ECO:0000256" key="7">
    <source>
        <dbReference type="ARBA" id="ARBA00023033"/>
    </source>
</evidence>
<dbReference type="Pfam" id="PF00067">
    <property type="entry name" value="p450"/>
    <property type="match status" value="1"/>
</dbReference>
<dbReference type="PROSITE" id="PS00086">
    <property type="entry name" value="CYTOCHROME_P450"/>
    <property type="match status" value="1"/>
</dbReference>
<evidence type="ECO:0000313" key="10">
    <source>
        <dbReference type="EMBL" id="KAB7505940.1"/>
    </source>
</evidence>
<dbReference type="GO" id="GO:0020037">
    <property type="term" value="F:heme binding"/>
    <property type="evidence" value="ECO:0007669"/>
    <property type="project" value="InterPro"/>
</dbReference>
<keyword evidence="6 8" id="KW-0408">Iron</keyword>
<dbReference type="Gene3D" id="1.10.630.10">
    <property type="entry name" value="Cytochrome P450"/>
    <property type="match status" value="1"/>
</dbReference>
<dbReference type="InterPro" id="IPR002401">
    <property type="entry name" value="Cyt_P450_E_grp-I"/>
</dbReference>
<dbReference type="OrthoDB" id="3945418at2759"/>
<dbReference type="EMBL" id="SEYY01001053">
    <property type="protein sequence ID" value="KAB7505940.1"/>
    <property type="molecule type" value="Genomic_DNA"/>
</dbReference>
<evidence type="ECO:0000256" key="8">
    <source>
        <dbReference type="PIRSR" id="PIRSR602401-1"/>
    </source>
</evidence>
<keyword evidence="5 9" id="KW-0560">Oxidoreductase</keyword>
<dbReference type="PANTHER" id="PTHR24279">
    <property type="entry name" value="CYTOCHROME P450"/>
    <property type="match status" value="1"/>
</dbReference>
<dbReference type="AlphaFoldDB" id="A0A5N5TJE2"/>
<keyword evidence="3 8" id="KW-0349">Heme</keyword>
<protein>
    <submittedName>
        <fullName evidence="10">Cytochrome P450 10</fullName>
    </submittedName>
</protein>
<dbReference type="Proteomes" id="UP000326759">
    <property type="component" value="Unassembled WGS sequence"/>
</dbReference>
<keyword evidence="4 8" id="KW-0479">Metal-binding</keyword>
<comment type="caution">
    <text evidence="10">The sequence shown here is derived from an EMBL/GenBank/DDBJ whole genome shotgun (WGS) entry which is preliminary data.</text>
</comment>
<accession>A0A5N5TJE2</accession>
<dbReference type="GO" id="GO:0004497">
    <property type="term" value="F:monooxygenase activity"/>
    <property type="evidence" value="ECO:0007669"/>
    <property type="project" value="UniProtKB-KW"/>
</dbReference>
<dbReference type="InterPro" id="IPR001128">
    <property type="entry name" value="Cyt_P450"/>
</dbReference>
<gene>
    <name evidence="10" type="primary">CYP10</name>
    <name evidence="10" type="ORF">Anas_00887</name>
</gene>
<dbReference type="GO" id="GO:0016705">
    <property type="term" value="F:oxidoreductase activity, acting on paired donors, with incorporation or reduction of molecular oxygen"/>
    <property type="evidence" value="ECO:0007669"/>
    <property type="project" value="InterPro"/>
</dbReference>
<evidence type="ECO:0000256" key="1">
    <source>
        <dbReference type="ARBA" id="ARBA00001971"/>
    </source>
</evidence>
<evidence type="ECO:0000256" key="4">
    <source>
        <dbReference type="ARBA" id="ARBA00022723"/>
    </source>
</evidence>
<evidence type="ECO:0000256" key="6">
    <source>
        <dbReference type="ARBA" id="ARBA00023004"/>
    </source>
</evidence>
<dbReference type="InterPro" id="IPR050479">
    <property type="entry name" value="CYP11_CYP27_families"/>
</dbReference>
<evidence type="ECO:0000313" key="11">
    <source>
        <dbReference type="Proteomes" id="UP000326759"/>
    </source>
</evidence>
<evidence type="ECO:0000256" key="5">
    <source>
        <dbReference type="ARBA" id="ARBA00023002"/>
    </source>
</evidence>
<comment type="cofactor">
    <cofactor evidence="1 8">
        <name>heme</name>
        <dbReference type="ChEBI" id="CHEBI:30413"/>
    </cofactor>
</comment>
<keyword evidence="7 9" id="KW-0503">Monooxygenase</keyword>
<proteinExistence type="inferred from homology"/>
<evidence type="ECO:0000256" key="9">
    <source>
        <dbReference type="RuleBase" id="RU000461"/>
    </source>
</evidence>
<dbReference type="InterPro" id="IPR036396">
    <property type="entry name" value="Cyt_P450_sf"/>
</dbReference>
<sequence length="248" mass="28309">MVNYYVEQAYNGCKVENVDMRTKNSMLYKVIEEGSLDEETIKSVFVDLFLASADTTSHTAGWAFYLLGRNPDVAERARKEILSVLEKEKTLTLETLAKIRYISGIIRETLRLYPTASFLTRKVAADTTLCGYSVPAGTMVISSLYSMGRSPTNFTNPDAFQPERWFPKNSESTDNKERLQRKAYVPWGLGKRSCIGKRTAEIELSLLIMEALKTFEWTVEEEVNMILRMVTVPSKDIKLNLKPRLTEY</sequence>
<organism evidence="10 11">
    <name type="scientific">Armadillidium nasatum</name>
    <dbReference type="NCBI Taxonomy" id="96803"/>
    <lineage>
        <taxon>Eukaryota</taxon>
        <taxon>Metazoa</taxon>
        <taxon>Ecdysozoa</taxon>
        <taxon>Arthropoda</taxon>
        <taxon>Crustacea</taxon>
        <taxon>Multicrustacea</taxon>
        <taxon>Malacostraca</taxon>
        <taxon>Eumalacostraca</taxon>
        <taxon>Peracarida</taxon>
        <taxon>Isopoda</taxon>
        <taxon>Oniscidea</taxon>
        <taxon>Crinocheta</taxon>
        <taxon>Armadillidiidae</taxon>
        <taxon>Armadillidium</taxon>
    </lineage>
</organism>
<dbReference type="PRINTS" id="PR00463">
    <property type="entry name" value="EP450I"/>
</dbReference>
<keyword evidence="11" id="KW-1185">Reference proteome</keyword>
<name>A0A5N5TJE2_9CRUS</name>
<dbReference type="PRINTS" id="PR00385">
    <property type="entry name" value="P450"/>
</dbReference>
<evidence type="ECO:0000256" key="2">
    <source>
        <dbReference type="ARBA" id="ARBA00010617"/>
    </source>
</evidence>
<evidence type="ECO:0000256" key="3">
    <source>
        <dbReference type="ARBA" id="ARBA00022617"/>
    </source>
</evidence>
<reference evidence="10 11" key="1">
    <citation type="journal article" date="2019" name="PLoS Biol.">
        <title>Sex chromosomes control vertical transmission of feminizing Wolbachia symbionts in an isopod.</title>
        <authorList>
            <person name="Becking T."/>
            <person name="Chebbi M.A."/>
            <person name="Giraud I."/>
            <person name="Moumen B."/>
            <person name="Laverre T."/>
            <person name="Caubet Y."/>
            <person name="Peccoud J."/>
            <person name="Gilbert C."/>
            <person name="Cordaux R."/>
        </authorList>
    </citation>
    <scope>NUCLEOTIDE SEQUENCE [LARGE SCALE GENOMIC DNA]</scope>
    <source>
        <strain evidence="10">ANa2</strain>
        <tissue evidence="10">Whole body excluding digestive tract and cuticle</tissue>
    </source>
</reference>
<dbReference type="GO" id="GO:0005506">
    <property type="term" value="F:iron ion binding"/>
    <property type="evidence" value="ECO:0007669"/>
    <property type="project" value="InterPro"/>
</dbReference>
<dbReference type="SUPFAM" id="SSF48264">
    <property type="entry name" value="Cytochrome P450"/>
    <property type="match status" value="1"/>
</dbReference>
<dbReference type="InterPro" id="IPR017972">
    <property type="entry name" value="Cyt_P450_CS"/>
</dbReference>
<feature type="binding site" description="axial binding residue" evidence="8">
    <location>
        <position position="194"/>
    </location>
    <ligand>
        <name>heme</name>
        <dbReference type="ChEBI" id="CHEBI:30413"/>
    </ligand>
    <ligandPart>
        <name>Fe</name>
        <dbReference type="ChEBI" id="CHEBI:18248"/>
    </ligandPart>
</feature>
<dbReference type="PANTHER" id="PTHR24279:SF120">
    <property type="entry name" value="CYTOCHROME P450"/>
    <property type="match status" value="1"/>
</dbReference>